<protein>
    <submittedName>
        <fullName evidence="1">RTA1-domain-containing protein</fullName>
    </submittedName>
</protein>
<name>A0ACC8ENP3_9PEZI</name>
<evidence type="ECO:0000313" key="2">
    <source>
        <dbReference type="Proteomes" id="UP000250078"/>
    </source>
</evidence>
<evidence type="ECO:0000313" key="1">
    <source>
        <dbReference type="EMBL" id="OCK87831.1"/>
    </source>
</evidence>
<keyword evidence="2" id="KW-1185">Reference proteome</keyword>
<dbReference type="EMBL" id="KV748254">
    <property type="protein sequence ID" value="OCK87831.1"/>
    <property type="molecule type" value="Genomic_DNA"/>
</dbReference>
<reference evidence="1 2" key="1">
    <citation type="journal article" date="2016" name="Nat. Commun.">
        <title>Ectomycorrhizal ecology is imprinted in the genome of the dominant symbiotic fungus Cenococcum geophilum.</title>
        <authorList>
            <consortium name="DOE Joint Genome Institute"/>
            <person name="Peter M."/>
            <person name="Kohler A."/>
            <person name="Ohm R.A."/>
            <person name="Kuo A."/>
            <person name="Krutzmann J."/>
            <person name="Morin E."/>
            <person name="Arend M."/>
            <person name="Barry K.W."/>
            <person name="Binder M."/>
            <person name="Choi C."/>
            <person name="Clum A."/>
            <person name="Copeland A."/>
            <person name="Grisel N."/>
            <person name="Haridas S."/>
            <person name="Kipfer T."/>
            <person name="LaButti K."/>
            <person name="Lindquist E."/>
            <person name="Lipzen A."/>
            <person name="Maire R."/>
            <person name="Meier B."/>
            <person name="Mihaltcheva S."/>
            <person name="Molinier V."/>
            <person name="Murat C."/>
            <person name="Poggeler S."/>
            <person name="Quandt C.A."/>
            <person name="Sperisen C."/>
            <person name="Tritt A."/>
            <person name="Tisserant E."/>
            <person name="Crous P.W."/>
            <person name="Henrissat B."/>
            <person name="Nehls U."/>
            <person name="Egli S."/>
            <person name="Spatafora J.W."/>
            <person name="Grigoriev I.V."/>
            <person name="Martin F.M."/>
        </authorList>
    </citation>
    <scope>NUCLEOTIDE SEQUENCE [LARGE SCALE GENOMIC DNA]</scope>
    <source>
        <strain evidence="1 2">1.58</strain>
    </source>
</reference>
<organism evidence="1 2">
    <name type="scientific">Cenococcum geophilum 1.58</name>
    <dbReference type="NCBI Taxonomy" id="794803"/>
    <lineage>
        <taxon>Eukaryota</taxon>
        <taxon>Fungi</taxon>
        <taxon>Dikarya</taxon>
        <taxon>Ascomycota</taxon>
        <taxon>Pezizomycotina</taxon>
        <taxon>Dothideomycetes</taxon>
        <taxon>Pleosporomycetidae</taxon>
        <taxon>Gloniales</taxon>
        <taxon>Gloniaceae</taxon>
        <taxon>Cenococcum</taxon>
    </lineage>
</organism>
<dbReference type="Proteomes" id="UP000250078">
    <property type="component" value="Unassembled WGS sequence"/>
</dbReference>
<gene>
    <name evidence="1" type="ORF">K441DRAFT_622390</name>
</gene>
<proteinExistence type="predicted"/>
<sequence length="338" mass="38613">MALVTDPSQLYGYEPSMPLAIIGIILFLGVTLITVIQFFHNKTWCFWPMIIGALIESSGLIARGVSVGNPKGLNVFLLQYLAIILAPSWIAAACYLIFGRLVWWVTPSERQNFRTLWCSPRFITLFFILFNLSSFLVQLWGVSAIGASYSSNDTKGEKERGFNLGLKILKLGLILQVVCFGIFAFISARFLVVSRYWNKSSFRVSDGRWRRLGYIIHIAAGLIMLRAIYRILEFTGSHEHPNYLYSHEWSFWIFDALPIFVVFLLFSAVHPGHYLPRDFTRLVLNGKRLAQSKIVPSRRIHMDQWVGNPAHGEPQPFPIEPARQSNVSRQAEFSFFRG</sequence>
<accession>A0ACC8ENP3</accession>